<dbReference type="SUPFAM" id="SSF103473">
    <property type="entry name" value="MFS general substrate transporter"/>
    <property type="match status" value="1"/>
</dbReference>
<keyword evidence="1" id="KW-1133">Transmembrane helix</keyword>
<name>A0A101T6P5_9ACTN</name>
<evidence type="ECO:0000256" key="1">
    <source>
        <dbReference type="SAM" id="Phobius"/>
    </source>
</evidence>
<feature type="transmembrane region" description="Helical" evidence="1">
    <location>
        <begin position="25"/>
        <end position="48"/>
    </location>
</feature>
<dbReference type="Gene3D" id="1.20.1250.20">
    <property type="entry name" value="MFS general substrate transporter like domains"/>
    <property type="match status" value="1"/>
</dbReference>
<feature type="transmembrane region" description="Helical" evidence="1">
    <location>
        <begin position="86"/>
        <end position="111"/>
    </location>
</feature>
<evidence type="ECO:0000313" key="2">
    <source>
        <dbReference type="EMBL" id="KUN86717.1"/>
    </source>
</evidence>
<protein>
    <recommendedName>
        <fullName evidence="4">Major facilitator superfamily (MFS) profile domain-containing protein</fullName>
    </recommendedName>
</protein>
<dbReference type="EMBL" id="LMWX01000015">
    <property type="protein sequence ID" value="KUN86717.1"/>
    <property type="molecule type" value="Genomic_DNA"/>
</dbReference>
<dbReference type="AlphaFoldDB" id="A0A101T6P5"/>
<accession>A0A101T6P5</accession>
<reference evidence="2 3" key="1">
    <citation type="submission" date="2015-10" db="EMBL/GenBank/DDBJ databases">
        <title>Draft genome sequence of Streptomyces bungoensis DSM 41781, type strain for the species Streptomyces bungoensis.</title>
        <authorList>
            <person name="Ruckert C."/>
            <person name="Winkler A."/>
            <person name="Kalinowski J."/>
            <person name="Kampfer P."/>
            <person name="Glaeser S."/>
        </authorList>
    </citation>
    <scope>NUCLEOTIDE SEQUENCE [LARGE SCALE GENOMIC DNA]</scope>
    <source>
        <strain evidence="2 3">DSM 41781</strain>
    </source>
</reference>
<dbReference type="STRING" id="285568.AQJ66_10625"/>
<evidence type="ECO:0008006" key="4">
    <source>
        <dbReference type="Google" id="ProtNLM"/>
    </source>
</evidence>
<dbReference type="InterPro" id="IPR036259">
    <property type="entry name" value="MFS_trans_sf"/>
</dbReference>
<evidence type="ECO:0000313" key="3">
    <source>
        <dbReference type="Proteomes" id="UP000053024"/>
    </source>
</evidence>
<comment type="caution">
    <text evidence="2">The sequence shown here is derived from an EMBL/GenBank/DDBJ whole genome shotgun (WGS) entry which is preliminary data.</text>
</comment>
<keyword evidence="3" id="KW-1185">Reference proteome</keyword>
<keyword evidence="1" id="KW-0472">Membrane</keyword>
<proteinExistence type="predicted"/>
<feature type="transmembrane region" description="Helical" evidence="1">
    <location>
        <begin position="55"/>
        <end position="80"/>
    </location>
</feature>
<sequence length="120" mass="11883">MAAGFGWVWAAVGRAAGVHTGARPLVPGLLIAGAGLGFLVVPLVNVVLSAVPGELTGAASGIFSTAQQFGAAVVGTVFFGHLAEGWGAGLTVAMPWVVAAFVLCAALCAALPRRAAHDHP</sequence>
<gene>
    <name evidence="2" type="ORF">AQJ66_10625</name>
</gene>
<keyword evidence="1" id="KW-0812">Transmembrane</keyword>
<dbReference type="Proteomes" id="UP000053024">
    <property type="component" value="Unassembled WGS sequence"/>
</dbReference>
<organism evidence="2 3">
    <name type="scientific">Streptomyces bungoensis</name>
    <dbReference type="NCBI Taxonomy" id="285568"/>
    <lineage>
        <taxon>Bacteria</taxon>
        <taxon>Bacillati</taxon>
        <taxon>Actinomycetota</taxon>
        <taxon>Actinomycetes</taxon>
        <taxon>Kitasatosporales</taxon>
        <taxon>Streptomycetaceae</taxon>
        <taxon>Streptomyces</taxon>
    </lineage>
</organism>